<feature type="chain" id="PRO_5035146355" description="MBD domain-containing protein" evidence="7">
    <location>
        <begin position="20"/>
        <end position="935"/>
    </location>
</feature>
<keyword evidence="5" id="KW-0539">Nucleus</keyword>
<feature type="compositionally biased region" description="Pro residues" evidence="6">
    <location>
        <begin position="399"/>
        <end position="421"/>
    </location>
</feature>
<keyword evidence="4" id="KW-0804">Transcription</keyword>
<feature type="region of interest" description="Disordered" evidence="6">
    <location>
        <begin position="393"/>
        <end position="432"/>
    </location>
</feature>
<comment type="subcellular location">
    <subcellularLocation>
        <location evidence="1">Nucleus</location>
    </subcellularLocation>
</comment>
<dbReference type="InterPro" id="IPR001739">
    <property type="entry name" value="Methyl_CpG_DNA-bd"/>
</dbReference>
<dbReference type="PANTHER" id="PTHR12396">
    <property type="entry name" value="METHYL-CPG BINDING PROTEIN, MBD"/>
    <property type="match status" value="1"/>
</dbReference>
<feature type="compositionally biased region" description="Basic and acidic residues" evidence="6">
    <location>
        <begin position="910"/>
        <end position="920"/>
    </location>
</feature>
<feature type="region of interest" description="Disordered" evidence="6">
    <location>
        <begin position="43"/>
        <end position="100"/>
    </location>
</feature>
<sequence>MAVLSLTAVLWVVFPQSASDAMAAAAAAAAKKPKLRVEDVYMDSEEEGEGMSKPAGEEGHEGGGGGGGGGGDRRGQSVMTSETESVDPEDQRDCFSQHSSSRASSTDLFIKGCSPGAESPYDHHFLEGGQGVRSVMLPVYTPAEIANYTEAFKQGWRREIVFRSTQNPSKGGIAKADIYYYAPSGKKLRSRVEIEDYLLRTGCQDLTQKNFTWLKKALGVSEEYEQIRHAVNNKIPTLTPLQVLPPSPLSKSTQETPTSTTASPTSTPRSSASLQLTQTPMTLPALTITSIPRNPSLTKSPQTVNASTIFPPSPVSNVSGSLATSVTSVTPVTSVAPVVAPAVTAQKVTYMYDSSLPIKRGRGRPRKNPLDVKRPKLRTTLPVPIMMKRATVGARRSAGPPPLKPAPGPPPLKPAPAPAPPTTLLAPHPPTTTTQVMYMTPQWPILTTPTPRTKQARKIRDPIVTSGHLSFLPPCPPKILTPMLMGAVHQRSFHCTGHCPLGGGSVPCLQCIKCLCLFHPECTCMPPQTVSIIQAGAAKFLCPNCYRENKENVTADKWFAPEPFEPLAYDPTSSCSSDSEEEGSAVRKVWVEDYTKVCVRPDTPLTPPDSPPSISPSPAPSLGPWRTAGSESRQGQSSDQPQVSAPVEALKNLPSTSGQLLLGTAGIGGQLVQIQQPGGPACFLLVQGGPGAPGGQQLSMPVGGGQQLSMPVGGMSMQQQQLHISSPLLIQQPQFQPSAAPLTVPPKEPVQQEPDKPTGKHYKEYYQAMSKLDNTFLGELSQRYRLLRHVFKYLAVRDLLVASEWETVRLRNVGVRDWSEFARFLEQRSTRNIDLRKMRMKSKSVKSEESNRGETCIQEKVRKASTRVAKASDRPGTPKDPAGDSHTVEKEGKETTQGDNEEASNSESQPPRRERSEQSPHKIRRTQKTVARCGG</sequence>
<feature type="domain" description="MBD" evidence="8">
    <location>
        <begin position="142"/>
        <end position="218"/>
    </location>
</feature>
<reference evidence="9" key="1">
    <citation type="submission" date="2020-07" db="EMBL/GenBank/DDBJ databases">
        <title>The High-quality genome of the commercially important snow crab, Chionoecetes opilio.</title>
        <authorList>
            <person name="Jeong J.-H."/>
            <person name="Ryu S."/>
        </authorList>
    </citation>
    <scope>NUCLEOTIDE SEQUENCE</scope>
    <source>
        <strain evidence="9">MADBK_172401_WGS</strain>
        <tissue evidence="9">Digestive gland</tissue>
    </source>
</reference>
<dbReference type="Gene3D" id="3.30.890.10">
    <property type="entry name" value="Methyl-cpg-binding Protein 2, Chain A"/>
    <property type="match status" value="1"/>
</dbReference>
<evidence type="ECO:0000256" key="5">
    <source>
        <dbReference type="ARBA" id="ARBA00023242"/>
    </source>
</evidence>
<dbReference type="PANTHER" id="PTHR12396:SF0">
    <property type="entry name" value="METHYL-CPG BINDING DOMAIN PROTEIN-LIKE, ISOFORM C"/>
    <property type="match status" value="1"/>
</dbReference>
<feature type="compositionally biased region" description="Pro residues" evidence="6">
    <location>
        <begin position="604"/>
        <end position="621"/>
    </location>
</feature>
<feature type="region of interest" description="Disordered" evidence="6">
    <location>
        <begin position="738"/>
        <end position="759"/>
    </location>
</feature>
<feature type="signal peptide" evidence="7">
    <location>
        <begin position="1"/>
        <end position="19"/>
    </location>
</feature>
<evidence type="ECO:0000313" key="9">
    <source>
        <dbReference type="EMBL" id="KAG0721298.1"/>
    </source>
</evidence>
<dbReference type="SMART" id="SM00391">
    <property type="entry name" value="MBD"/>
    <property type="match status" value="1"/>
</dbReference>
<accession>A0A8J4Y4F2</accession>
<dbReference type="PROSITE" id="PS50982">
    <property type="entry name" value="MBD"/>
    <property type="match status" value="1"/>
</dbReference>
<dbReference type="Proteomes" id="UP000770661">
    <property type="component" value="Unassembled WGS sequence"/>
</dbReference>
<proteinExistence type="predicted"/>
<evidence type="ECO:0000256" key="2">
    <source>
        <dbReference type="ARBA" id="ARBA00023015"/>
    </source>
</evidence>
<keyword evidence="7" id="KW-0732">Signal</keyword>
<dbReference type="InterPro" id="IPR016177">
    <property type="entry name" value="DNA-bd_dom_sf"/>
</dbReference>
<comment type="caution">
    <text evidence="9">The sequence shown here is derived from an EMBL/GenBank/DDBJ whole genome shotgun (WGS) entry which is preliminary data.</text>
</comment>
<feature type="compositionally biased region" description="Low complexity" evidence="6">
    <location>
        <begin position="422"/>
        <end position="432"/>
    </location>
</feature>
<evidence type="ECO:0000256" key="6">
    <source>
        <dbReference type="SAM" id="MobiDB-lite"/>
    </source>
</evidence>
<evidence type="ECO:0000256" key="1">
    <source>
        <dbReference type="ARBA" id="ARBA00004123"/>
    </source>
</evidence>
<keyword evidence="10" id="KW-1185">Reference proteome</keyword>
<evidence type="ECO:0000256" key="3">
    <source>
        <dbReference type="ARBA" id="ARBA00023125"/>
    </source>
</evidence>
<dbReference type="AlphaFoldDB" id="A0A8J4Y4F2"/>
<feature type="compositionally biased region" description="Polar residues" evidence="6">
    <location>
        <begin position="629"/>
        <end position="643"/>
    </location>
</feature>
<keyword evidence="3" id="KW-0238">DNA-binding</keyword>
<evidence type="ECO:0000256" key="7">
    <source>
        <dbReference type="SAM" id="SignalP"/>
    </source>
</evidence>
<feature type="compositionally biased region" description="Basic and acidic residues" evidence="6">
    <location>
        <begin position="845"/>
        <end position="862"/>
    </location>
</feature>
<protein>
    <recommendedName>
        <fullName evidence="8">MBD domain-containing protein</fullName>
    </recommendedName>
</protein>
<feature type="region of interest" description="Disordered" evidence="6">
    <location>
        <begin position="837"/>
        <end position="935"/>
    </location>
</feature>
<evidence type="ECO:0000256" key="4">
    <source>
        <dbReference type="ARBA" id="ARBA00023163"/>
    </source>
</evidence>
<dbReference type="Pfam" id="PF01429">
    <property type="entry name" value="MBD"/>
    <property type="match status" value="1"/>
</dbReference>
<dbReference type="GO" id="GO:0005654">
    <property type="term" value="C:nucleoplasm"/>
    <property type="evidence" value="ECO:0007669"/>
    <property type="project" value="UniProtKB-ARBA"/>
</dbReference>
<dbReference type="SUPFAM" id="SSF54171">
    <property type="entry name" value="DNA-binding domain"/>
    <property type="match status" value="1"/>
</dbReference>
<gene>
    <name evidence="9" type="ORF">GWK47_046728</name>
</gene>
<keyword evidence="2" id="KW-0805">Transcription regulation</keyword>
<evidence type="ECO:0000259" key="8">
    <source>
        <dbReference type="PROSITE" id="PS50982"/>
    </source>
</evidence>
<dbReference type="EMBL" id="JACEEZ010011380">
    <property type="protein sequence ID" value="KAG0721298.1"/>
    <property type="molecule type" value="Genomic_DNA"/>
</dbReference>
<feature type="region of interest" description="Disordered" evidence="6">
    <location>
        <begin position="239"/>
        <end position="278"/>
    </location>
</feature>
<organism evidence="9 10">
    <name type="scientific">Chionoecetes opilio</name>
    <name type="common">Atlantic snow crab</name>
    <name type="synonym">Cancer opilio</name>
    <dbReference type="NCBI Taxonomy" id="41210"/>
    <lineage>
        <taxon>Eukaryota</taxon>
        <taxon>Metazoa</taxon>
        <taxon>Ecdysozoa</taxon>
        <taxon>Arthropoda</taxon>
        <taxon>Crustacea</taxon>
        <taxon>Multicrustacea</taxon>
        <taxon>Malacostraca</taxon>
        <taxon>Eumalacostraca</taxon>
        <taxon>Eucarida</taxon>
        <taxon>Decapoda</taxon>
        <taxon>Pleocyemata</taxon>
        <taxon>Brachyura</taxon>
        <taxon>Eubrachyura</taxon>
        <taxon>Majoidea</taxon>
        <taxon>Majidae</taxon>
        <taxon>Chionoecetes</taxon>
    </lineage>
</organism>
<feature type="region of interest" description="Disordered" evidence="6">
    <location>
        <begin position="601"/>
        <end position="644"/>
    </location>
</feature>
<evidence type="ECO:0000313" key="10">
    <source>
        <dbReference type="Proteomes" id="UP000770661"/>
    </source>
</evidence>
<feature type="compositionally biased region" description="Low complexity" evidence="6">
    <location>
        <begin position="252"/>
        <end position="273"/>
    </location>
</feature>
<dbReference type="OrthoDB" id="6354161at2759"/>
<feature type="compositionally biased region" description="Basic and acidic residues" evidence="6">
    <location>
        <begin position="870"/>
        <end position="896"/>
    </location>
</feature>
<name>A0A8J4Y4F2_CHIOP</name>
<dbReference type="CDD" id="cd00122">
    <property type="entry name" value="MBD"/>
    <property type="match status" value="1"/>
</dbReference>
<dbReference type="GO" id="GO:0003677">
    <property type="term" value="F:DNA binding"/>
    <property type="evidence" value="ECO:0007669"/>
    <property type="project" value="UniProtKB-KW"/>
</dbReference>